<evidence type="ECO:0000256" key="2">
    <source>
        <dbReference type="ARBA" id="ARBA00022827"/>
    </source>
</evidence>
<name>A0A6M7UIA2_9HYPH</name>
<reference evidence="5 6" key="1">
    <citation type="submission" date="2018-10" db="EMBL/GenBank/DDBJ databases">
        <authorList>
            <person name="Perry B.J."/>
            <person name="Sullivan J.T."/>
            <person name="Murphy R.J.T."/>
            <person name="Ramsay J.P."/>
            <person name="Ronson C.W."/>
        </authorList>
    </citation>
    <scope>NUCLEOTIDE SEQUENCE [LARGE SCALE GENOMIC DNA]</scope>
    <source>
        <strain evidence="5 6">NZP2014</strain>
    </source>
</reference>
<keyword evidence="6" id="KW-1185">Reference proteome</keyword>
<evidence type="ECO:0000256" key="1">
    <source>
        <dbReference type="ARBA" id="ARBA00022630"/>
    </source>
</evidence>
<dbReference type="InterPro" id="IPR036318">
    <property type="entry name" value="FAD-bd_PCMH-like_sf"/>
</dbReference>
<feature type="region of interest" description="Disordered" evidence="3">
    <location>
        <begin position="331"/>
        <end position="352"/>
    </location>
</feature>
<evidence type="ECO:0000313" key="6">
    <source>
        <dbReference type="Proteomes" id="UP000503339"/>
    </source>
</evidence>
<dbReference type="Pfam" id="PF00941">
    <property type="entry name" value="FAD_binding_5"/>
    <property type="match status" value="1"/>
</dbReference>
<dbReference type="GO" id="GO:0016491">
    <property type="term" value="F:oxidoreductase activity"/>
    <property type="evidence" value="ECO:0007669"/>
    <property type="project" value="InterPro"/>
</dbReference>
<dbReference type="Pfam" id="PF03450">
    <property type="entry name" value="CO_deh_flav_C"/>
    <property type="match status" value="1"/>
</dbReference>
<dbReference type="SMART" id="SM01092">
    <property type="entry name" value="CO_deh_flav_C"/>
    <property type="match status" value="1"/>
</dbReference>
<dbReference type="InterPro" id="IPR036683">
    <property type="entry name" value="CO_DH_flav_C_dom_sf"/>
</dbReference>
<dbReference type="PANTHER" id="PTHR42659:SF9">
    <property type="entry name" value="XANTHINE DEHYDROGENASE FAD-BINDING SUBUNIT XDHB-RELATED"/>
    <property type="match status" value="1"/>
</dbReference>
<dbReference type="InterPro" id="IPR002346">
    <property type="entry name" value="Mopterin_DH_FAD-bd"/>
</dbReference>
<sequence>MRDFDYIRPASIPDAIAAAAEPGSAYLAGGTNLLDLMKGGVTSPQRIVDISRLPELNRIERLEDGGLRIGALVRNADLAHDAAFAKAYPMVAEALLSGASAQLRNAATVGGNLLQRTRCSYFYDTASACNKRVSGAGCAALGGENRLHAVLGWSDACIATHPSDFCVPLVALDAVVEIEGKQGRRHVTLPEFHLLPGETPQRENALEPGDLIVAVRLPAEAASFAANARYLKVRERTSYAFAVVSAAAALVVDGGKIRAARLALGGVAPKPWRARAAEAMLLGADANEATFASAADAALADASPSGDNAFKIELARRIVVRALTSAQAGTPERLPALPASPFSNIPGARHDA</sequence>
<dbReference type="InterPro" id="IPR016169">
    <property type="entry name" value="FAD-bd_PCMH_sub2"/>
</dbReference>
<dbReference type="SUPFAM" id="SSF55447">
    <property type="entry name" value="CO dehydrogenase flavoprotein C-terminal domain-like"/>
    <property type="match status" value="1"/>
</dbReference>
<dbReference type="GO" id="GO:0071949">
    <property type="term" value="F:FAD binding"/>
    <property type="evidence" value="ECO:0007669"/>
    <property type="project" value="InterPro"/>
</dbReference>
<gene>
    <name evidence="5" type="ORF">EB233_14425</name>
</gene>
<dbReference type="Gene3D" id="3.30.43.10">
    <property type="entry name" value="Uridine Diphospho-n-acetylenolpyruvylglucosamine Reductase, domain 2"/>
    <property type="match status" value="1"/>
</dbReference>
<keyword evidence="2" id="KW-0274">FAD</keyword>
<evidence type="ECO:0000256" key="3">
    <source>
        <dbReference type="SAM" id="MobiDB-lite"/>
    </source>
</evidence>
<dbReference type="InterPro" id="IPR051312">
    <property type="entry name" value="Diverse_Substr_Oxidored"/>
</dbReference>
<dbReference type="SUPFAM" id="SSF56176">
    <property type="entry name" value="FAD-binding/transporter-associated domain-like"/>
    <property type="match status" value="1"/>
</dbReference>
<dbReference type="InterPro" id="IPR016167">
    <property type="entry name" value="FAD-bd_PCMH_sub1"/>
</dbReference>
<dbReference type="Gene3D" id="3.30.390.50">
    <property type="entry name" value="CO dehydrogenase flavoprotein, C-terminal domain"/>
    <property type="match status" value="1"/>
</dbReference>
<organism evidence="5 6">
    <name type="scientific">Mesorhizobium erdmanii</name>
    <dbReference type="NCBI Taxonomy" id="1777866"/>
    <lineage>
        <taxon>Bacteria</taxon>
        <taxon>Pseudomonadati</taxon>
        <taxon>Pseudomonadota</taxon>
        <taxon>Alphaproteobacteria</taxon>
        <taxon>Hyphomicrobiales</taxon>
        <taxon>Phyllobacteriaceae</taxon>
        <taxon>Mesorhizobium</taxon>
    </lineage>
</organism>
<dbReference type="AlphaFoldDB" id="A0A6M7UIA2"/>
<evidence type="ECO:0000313" key="5">
    <source>
        <dbReference type="EMBL" id="QKC76572.1"/>
    </source>
</evidence>
<feature type="domain" description="FAD-binding PCMH-type" evidence="4">
    <location>
        <begin position="1"/>
        <end position="222"/>
    </location>
</feature>
<dbReference type="InterPro" id="IPR005107">
    <property type="entry name" value="CO_DH_flav_C"/>
</dbReference>
<dbReference type="RefSeq" id="WP_064989353.1">
    <property type="nucleotide sequence ID" value="NZ_CP033361.1"/>
</dbReference>
<dbReference type="Gene3D" id="3.30.465.10">
    <property type="match status" value="2"/>
</dbReference>
<accession>A0A6M7UIA2</accession>
<dbReference type="KEGG" id="merd:EB233_14425"/>
<proteinExistence type="predicted"/>
<keyword evidence="1" id="KW-0285">Flavoprotein</keyword>
<protein>
    <submittedName>
        <fullName evidence="5">Xanthine dehydrogenase family protein subunit M</fullName>
    </submittedName>
</protein>
<dbReference type="PROSITE" id="PS51387">
    <property type="entry name" value="FAD_PCMH"/>
    <property type="match status" value="1"/>
</dbReference>
<dbReference type="PANTHER" id="PTHR42659">
    <property type="entry name" value="XANTHINE DEHYDROGENASE SUBUNIT C-RELATED"/>
    <property type="match status" value="1"/>
</dbReference>
<dbReference type="InterPro" id="IPR016166">
    <property type="entry name" value="FAD-bd_PCMH"/>
</dbReference>
<evidence type="ECO:0000259" key="4">
    <source>
        <dbReference type="PROSITE" id="PS51387"/>
    </source>
</evidence>
<dbReference type="EMBL" id="CP033361">
    <property type="protein sequence ID" value="QKC76572.1"/>
    <property type="molecule type" value="Genomic_DNA"/>
</dbReference>
<dbReference type="Proteomes" id="UP000503339">
    <property type="component" value="Chromosome"/>
</dbReference>